<dbReference type="RefSeq" id="WP_021660489.1">
    <property type="nucleotide sequence ID" value="NZ_FQVY01000001.1"/>
</dbReference>
<keyword evidence="5" id="KW-1185">Reference proteome</keyword>
<dbReference type="InterPro" id="IPR036390">
    <property type="entry name" value="WH_DNA-bd_sf"/>
</dbReference>
<dbReference type="EMBL" id="FQVY01000001">
    <property type="protein sequence ID" value="SHF87740.1"/>
    <property type="molecule type" value="Genomic_DNA"/>
</dbReference>
<name>A0AAQ1MC91_9FIRM</name>
<dbReference type="PANTHER" id="PTHR33169:SF14">
    <property type="entry name" value="TRANSCRIPTIONAL REGULATOR RV3488"/>
    <property type="match status" value="1"/>
</dbReference>
<proteinExistence type="predicted"/>
<dbReference type="Gene3D" id="1.10.10.10">
    <property type="entry name" value="Winged helix-like DNA-binding domain superfamily/Winged helix DNA-binding domain"/>
    <property type="match status" value="1"/>
</dbReference>
<dbReference type="InterPro" id="IPR052509">
    <property type="entry name" value="Metal_resp_DNA-bind_regulator"/>
</dbReference>
<dbReference type="AlphaFoldDB" id="A0AAQ1MC91"/>
<comment type="caution">
    <text evidence="3">The sequence shown here is derived from an EMBL/GenBank/DDBJ whole genome shotgun (WGS) entry which is preliminary data.</text>
</comment>
<feature type="domain" description="Transcription regulator PadR N-terminal" evidence="1">
    <location>
        <begin position="26"/>
        <end position="90"/>
    </location>
</feature>
<evidence type="ECO:0000259" key="1">
    <source>
        <dbReference type="Pfam" id="PF03551"/>
    </source>
</evidence>
<dbReference type="InterPro" id="IPR036388">
    <property type="entry name" value="WH-like_DNA-bd_sf"/>
</dbReference>
<reference evidence="3" key="2">
    <citation type="submission" date="2016-11" db="EMBL/GenBank/DDBJ databases">
        <authorList>
            <person name="Varghese N."/>
            <person name="Submissions S."/>
        </authorList>
    </citation>
    <scope>NUCLEOTIDE SEQUENCE</scope>
    <source>
        <strain evidence="3">DSM 4029</strain>
    </source>
</reference>
<dbReference type="Pfam" id="PF03551">
    <property type="entry name" value="PadR"/>
    <property type="match status" value="1"/>
</dbReference>
<dbReference type="InterPro" id="IPR005149">
    <property type="entry name" value="Tscrpt_reg_PadR_N"/>
</dbReference>
<sequence>MGKDDLLGSLEQELRRGTLVLCTLGLLRRPMYGYHLVSTLAQKGIPVEAGTLYPLLRRLEGQGLLHSVWETDGAKPRKYYSLTPEGAVVYRQLQEQWKQLSHSVEEIEKEAKNDL</sequence>
<protein>
    <submittedName>
        <fullName evidence="3">DNA-binding transcriptional regulator, PadR family</fullName>
    </submittedName>
    <submittedName>
        <fullName evidence="2">PadR family transcriptional regulator</fullName>
    </submittedName>
</protein>
<reference evidence="2 5" key="3">
    <citation type="journal article" date="2019" name="Nat. Med.">
        <title>A library of human gut bacterial isolates paired with longitudinal multiomics data enables mechanistic microbiome research.</title>
        <authorList>
            <person name="Poyet M."/>
            <person name="Groussin M."/>
            <person name="Gibbons S.M."/>
            <person name="Avila-Pacheco J."/>
            <person name="Jiang X."/>
            <person name="Kearney S.M."/>
            <person name="Perrotta A.R."/>
            <person name="Berdy B."/>
            <person name="Zhao S."/>
            <person name="Lieberman T.D."/>
            <person name="Swanson P.K."/>
            <person name="Smith M."/>
            <person name="Roesemann S."/>
            <person name="Alexander J.E."/>
            <person name="Rich S.A."/>
            <person name="Livny J."/>
            <person name="Vlamakis H."/>
            <person name="Clish C."/>
            <person name="Bullock K."/>
            <person name="Deik A."/>
            <person name="Scott J."/>
            <person name="Pierce K.A."/>
            <person name="Xavier R.J."/>
            <person name="Alm E.J."/>
        </authorList>
    </citation>
    <scope>NUCLEOTIDE SEQUENCE [LARGE SCALE GENOMIC DNA]</scope>
    <source>
        <strain evidence="2 5">BIOML-A2</strain>
    </source>
</reference>
<dbReference type="SUPFAM" id="SSF46785">
    <property type="entry name" value="Winged helix' DNA-binding domain"/>
    <property type="match status" value="1"/>
</dbReference>
<evidence type="ECO:0000313" key="5">
    <source>
        <dbReference type="Proteomes" id="UP000474718"/>
    </source>
</evidence>
<dbReference type="Proteomes" id="UP000184089">
    <property type="component" value="Unassembled WGS sequence"/>
</dbReference>
<organism evidence="3 4">
    <name type="scientific">Bittarella massiliensis</name>
    <name type="common">ex Durand et al. 2017</name>
    <dbReference type="NCBI Taxonomy" id="1720313"/>
    <lineage>
        <taxon>Bacteria</taxon>
        <taxon>Bacillati</taxon>
        <taxon>Bacillota</taxon>
        <taxon>Clostridia</taxon>
        <taxon>Eubacteriales</taxon>
        <taxon>Oscillospiraceae</taxon>
        <taxon>Bittarella (ex Durand et al. 2017)</taxon>
    </lineage>
</organism>
<reference evidence="4" key="1">
    <citation type="submission" date="2016-11" db="EMBL/GenBank/DDBJ databases">
        <authorList>
            <person name="Jaros S."/>
            <person name="Januszkiewicz K."/>
            <person name="Wedrychowicz H."/>
        </authorList>
    </citation>
    <scope>NUCLEOTIDE SEQUENCE [LARGE SCALE GENOMIC DNA]</scope>
    <source>
        <strain evidence="4">DSM 4029</strain>
    </source>
</reference>
<dbReference type="Proteomes" id="UP000474718">
    <property type="component" value="Unassembled WGS sequence"/>
</dbReference>
<gene>
    <name evidence="2" type="ORF">GT747_01200</name>
    <name evidence="3" type="ORF">SAMN05444424_1012</name>
</gene>
<dbReference type="GO" id="GO:0003677">
    <property type="term" value="F:DNA binding"/>
    <property type="evidence" value="ECO:0007669"/>
    <property type="project" value="UniProtKB-KW"/>
</dbReference>
<evidence type="ECO:0000313" key="2">
    <source>
        <dbReference type="EMBL" id="MZL68391.1"/>
    </source>
</evidence>
<evidence type="ECO:0000313" key="4">
    <source>
        <dbReference type="Proteomes" id="UP000184089"/>
    </source>
</evidence>
<keyword evidence="3" id="KW-0238">DNA-binding</keyword>
<accession>A0AAQ1MC91</accession>
<evidence type="ECO:0000313" key="3">
    <source>
        <dbReference type="EMBL" id="SHF87740.1"/>
    </source>
</evidence>
<dbReference type="PANTHER" id="PTHR33169">
    <property type="entry name" value="PADR-FAMILY TRANSCRIPTIONAL REGULATOR"/>
    <property type="match status" value="1"/>
</dbReference>
<dbReference type="EMBL" id="WWVX01000001">
    <property type="protein sequence ID" value="MZL68391.1"/>
    <property type="molecule type" value="Genomic_DNA"/>
</dbReference>